<evidence type="ECO:0000259" key="5">
    <source>
        <dbReference type="Pfam" id="PF01258"/>
    </source>
</evidence>
<protein>
    <submittedName>
        <fullName evidence="6">TraR/DksA C4-type zinc finger protein</fullName>
    </submittedName>
</protein>
<keyword evidence="7" id="KW-1185">Reference proteome</keyword>
<evidence type="ECO:0000256" key="3">
    <source>
        <dbReference type="ARBA" id="ARBA00022833"/>
    </source>
</evidence>
<dbReference type="InterPro" id="IPR000962">
    <property type="entry name" value="Znf_DskA_TraR"/>
</dbReference>
<dbReference type="AlphaFoldDB" id="A0A9X1ZDT8"/>
<sequence>MSTSQIQQTLLNIESELREKIAALPEMQIKLMDQLNYSLCELIQIMTEVHLCEHPLFFELMRLDAARCQLEIGLYGVCSDCENEIEPERLAKDPLEQRCLTCSNHFSQQHRQELRLNH</sequence>
<dbReference type="PROSITE" id="PS01102">
    <property type="entry name" value="ZF_DKSA_1"/>
    <property type="match status" value="1"/>
</dbReference>
<evidence type="ECO:0000256" key="2">
    <source>
        <dbReference type="ARBA" id="ARBA00022771"/>
    </source>
</evidence>
<dbReference type="Proteomes" id="UP001139293">
    <property type="component" value="Unassembled WGS sequence"/>
</dbReference>
<keyword evidence="3" id="KW-0862">Zinc</keyword>
<gene>
    <name evidence="6" type="ORF">L2740_14920</name>
</gene>
<name>A0A9X1ZDT8_9GAMM</name>
<dbReference type="SUPFAM" id="SSF57716">
    <property type="entry name" value="Glucocorticoid receptor-like (DNA-binding domain)"/>
    <property type="match status" value="1"/>
</dbReference>
<feature type="zinc finger region" description="dksA C4-type" evidence="4">
    <location>
        <begin position="78"/>
        <end position="102"/>
    </location>
</feature>
<dbReference type="Gene3D" id="1.20.120.910">
    <property type="entry name" value="DksA, coiled-coil domain"/>
    <property type="match status" value="1"/>
</dbReference>
<proteinExistence type="predicted"/>
<dbReference type="Pfam" id="PF01258">
    <property type="entry name" value="zf-dskA_traR"/>
    <property type="match status" value="1"/>
</dbReference>
<keyword evidence="1" id="KW-0479">Metal-binding</keyword>
<comment type="caution">
    <text evidence="6">The sequence shown here is derived from an EMBL/GenBank/DDBJ whole genome shotgun (WGS) entry which is preliminary data.</text>
</comment>
<evidence type="ECO:0000256" key="1">
    <source>
        <dbReference type="ARBA" id="ARBA00022723"/>
    </source>
</evidence>
<organism evidence="6 7">
    <name type="scientific">Shewanella pneumatophori</name>
    <dbReference type="NCBI Taxonomy" id="314092"/>
    <lineage>
        <taxon>Bacteria</taxon>
        <taxon>Pseudomonadati</taxon>
        <taxon>Pseudomonadota</taxon>
        <taxon>Gammaproteobacteria</taxon>
        <taxon>Alteromonadales</taxon>
        <taxon>Shewanellaceae</taxon>
        <taxon>Shewanella</taxon>
    </lineage>
</organism>
<evidence type="ECO:0000256" key="4">
    <source>
        <dbReference type="PROSITE-ProRule" id="PRU00510"/>
    </source>
</evidence>
<dbReference type="RefSeq" id="WP_248950927.1">
    <property type="nucleotide sequence ID" value="NZ_JAKILB010000009.1"/>
</dbReference>
<evidence type="ECO:0000313" key="6">
    <source>
        <dbReference type="EMBL" id="MCL1139838.1"/>
    </source>
</evidence>
<evidence type="ECO:0000313" key="7">
    <source>
        <dbReference type="Proteomes" id="UP001139293"/>
    </source>
</evidence>
<dbReference type="GO" id="GO:0008270">
    <property type="term" value="F:zinc ion binding"/>
    <property type="evidence" value="ECO:0007669"/>
    <property type="project" value="UniProtKB-KW"/>
</dbReference>
<dbReference type="InterPro" id="IPR020458">
    <property type="entry name" value="Znf_DskA_TraR_CS"/>
</dbReference>
<keyword evidence="2" id="KW-0863">Zinc-finger</keyword>
<dbReference type="PROSITE" id="PS51128">
    <property type="entry name" value="ZF_DKSA_2"/>
    <property type="match status" value="1"/>
</dbReference>
<dbReference type="EMBL" id="JAKILB010000009">
    <property type="protein sequence ID" value="MCL1139838.1"/>
    <property type="molecule type" value="Genomic_DNA"/>
</dbReference>
<reference evidence="6" key="1">
    <citation type="submission" date="2022-01" db="EMBL/GenBank/DDBJ databases">
        <title>Whole genome-based taxonomy of the Shewanellaceae.</title>
        <authorList>
            <person name="Martin-Rodriguez A.J."/>
        </authorList>
    </citation>
    <scope>NUCLEOTIDE SEQUENCE</scope>
    <source>
        <strain evidence="6">KCTC 23973</strain>
    </source>
</reference>
<feature type="domain" description="Zinc finger DksA/TraR C4-type" evidence="5">
    <location>
        <begin position="73"/>
        <end position="102"/>
    </location>
</feature>
<accession>A0A9X1ZDT8</accession>